<protein>
    <submittedName>
        <fullName evidence="2">Uncharacterized protein</fullName>
    </submittedName>
</protein>
<proteinExistence type="predicted"/>
<accession>A0A939T7A9</accession>
<evidence type="ECO:0000256" key="1">
    <source>
        <dbReference type="SAM" id="Phobius"/>
    </source>
</evidence>
<dbReference type="RefSeq" id="WP_208256957.1">
    <property type="nucleotide sequence ID" value="NZ_JAGEOJ010000007.1"/>
</dbReference>
<reference evidence="2" key="1">
    <citation type="submission" date="2021-03" db="EMBL/GenBank/DDBJ databases">
        <authorList>
            <person name="Kanchanasin P."/>
            <person name="Saeng-In P."/>
            <person name="Phongsopitanun W."/>
            <person name="Yuki M."/>
            <person name="Kudo T."/>
            <person name="Ohkuma M."/>
            <person name="Tanasupawat S."/>
        </authorList>
    </citation>
    <scope>NUCLEOTIDE SEQUENCE</scope>
    <source>
        <strain evidence="2">GKU 128</strain>
    </source>
</reference>
<organism evidence="2 3">
    <name type="scientific">Actinomadura barringtoniae</name>
    <dbReference type="NCBI Taxonomy" id="1427535"/>
    <lineage>
        <taxon>Bacteria</taxon>
        <taxon>Bacillati</taxon>
        <taxon>Actinomycetota</taxon>
        <taxon>Actinomycetes</taxon>
        <taxon>Streptosporangiales</taxon>
        <taxon>Thermomonosporaceae</taxon>
        <taxon>Actinomadura</taxon>
    </lineage>
</organism>
<keyword evidence="1" id="KW-0472">Membrane</keyword>
<feature type="transmembrane region" description="Helical" evidence="1">
    <location>
        <begin position="54"/>
        <end position="76"/>
    </location>
</feature>
<keyword evidence="3" id="KW-1185">Reference proteome</keyword>
<gene>
    <name evidence="2" type="ORF">J4573_18605</name>
</gene>
<sequence length="110" mass="12561">MQTLRAGASGPLWRRRREADDLYQAWEIRLWSRVLLVVAGVGTSILLVDVFVDYLSGSAFAFTSLLVVLLYITAMFNHTWARQEQLAHSQDKLQTMFMAFVGPEEQQLPD</sequence>
<dbReference type="Proteomes" id="UP000669179">
    <property type="component" value="Unassembled WGS sequence"/>
</dbReference>
<keyword evidence="1" id="KW-0812">Transmembrane</keyword>
<comment type="caution">
    <text evidence="2">The sequence shown here is derived from an EMBL/GenBank/DDBJ whole genome shotgun (WGS) entry which is preliminary data.</text>
</comment>
<feature type="transmembrane region" description="Helical" evidence="1">
    <location>
        <begin position="30"/>
        <end position="48"/>
    </location>
</feature>
<name>A0A939T7A9_9ACTN</name>
<dbReference type="EMBL" id="JAGEOJ010000007">
    <property type="protein sequence ID" value="MBO2449122.1"/>
    <property type="molecule type" value="Genomic_DNA"/>
</dbReference>
<evidence type="ECO:0000313" key="2">
    <source>
        <dbReference type="EMBL" id="MBO2449122.1"/>
    </source>
</evidence>
<evidence type="ECO:0000313" key="3">
    <source>
        <dbReference type="Proteomes" id="UP000669179"/>
    </source>
</evidence>
<keyword evidence="1" id="KW-1133">Transmembrane helix</keyword>
<dbReference type="AlphaFoldDB" id="A0A939T7A9"/>